<dbReference type="GO" id="GO:0035435">
    <property type="term" value="P:phosphate ion transmembrane transport"/>
    <property type="evidence" value="ECO:0007669"/>
    <property type="project" value="InterPro"/>
</dbReference>
<dbReference type="PROSITE" id="PS50928">
    <property type="entry name" value="ABC_TM1"/>
    <property type="match status" value="1"/>
</dbReference>
<feature type="transmembrane region" description="Helical" evidence="8">
    <location>
        <begin position="12"/>
        <end position="40"/>
    </location>
</feature>
<feature type="domain" description="ABC transmembrane type-1" evidence="9">
    <location>
        <begin position="15"/>
        <end position="222"/>
    </location>
</feature>
<feature type="transmembrane region" description="Helical" evidence="8">
    <location>
        <begin position="205"/>
        <end position="225"/>
    </location>
</feature>
<proteinExistence type="inferred from homology"/>
<dbReference type="EMBL" id="BARW01016515">
    <property type="protein sequence ID" value="GAI91961.1"/>
    <property type="molecule type" value="Genomic_DNA"/>
</dbReference>
<comment type="subcellular location">
    <subcellularLocation>
        <location evidence="1">Cell membrane</location>
        <topology evidence="1">Multi-pass membrane protein</topology>
    </subcellularLocation>
</comment>
<dbReference type="GO" id="GO:0005886">
    <property type="term" value="C:plasma membrane"/>
    <property type="evidence" value="ECO:0007669"/>
    <property type="project" value="UniProtKB-SubCell"/>
</dbReference>
<comment type="similarity">
    <text evidence="2">Belongs to the binding-protein-dependent transport system permease family. CysTW subfamily.</text>
</comment>
<organism evidence="10">
    <name type="scientific">marine sediment metagenome</name>
    <dbReference type="NCBI Taxonomy" id="412755"/>
    <lineage>
        <taxon>unclassified sequences</taxon>
        <taxon>metagenomes</taxon>
        <taxon>ecological metagenomes</taxon>
    </lineage>
</organism>
<keyword evidence="4" id="KW-1003">Cell membrane</keyword>
<evidence type="ECO:0000256" key="4">
    <source>
        <dbReference type="ARBA" id="ARBA00022475"/>
    </source>
</evidence>
<name>X1TKV2_9ZZZZ</name>
<evidence type="ECO:0000256" key="2">
    <source>
        <dbReference type="ARBA" id="ARBA00007069"/>
    </source>
</evidence>
<gene>
    <name evidence="10" type="ORF">S12H4_28747</name>
</gene>
<keyword evidence="7 8" id="KW-0472">Membrane</keyword>
<evidence type="ECO:0000256" key="8">
    <source>
        <dbReference type="SAM" id="Phobius"/>
    </source>
</evidence>
<evidence type="ECO:0000256" key="7">
    <source>
        <dbReference type="ARBA" id="ARBA00023136"/>
    </source>
</evidence>
<dbReference type="NCBIfam" id="TIGR00974">
    <property type="entry name" value="3a0107s02c"/>
    <property type="match status" value="1"/>
</dbReference>
<dbReference type="SUPFAM" id="SSF161098">
    <property type="entry name" value="MetI-like"/>
    <property type="match status" value="1"/>
</dbReference>
<dbReference type="InterPro" id="IPR035906">
    <property type="entry name" value="MetI-like_sf"/>
</dbReference>
<accession>X1TKV2</accession>
<keyword evidence="6 8" id="KW-1133">Transmembrane helix</keyword>
<comment type="caution">
    <text evidence="10">The sequence shown here is derived from an EMBL/GenBank/DDBJ whole genome shotgun (WGS) entry which is preliminary data.</text>
</comment>
<evidence type="ECO:0000313" key="10">
    <source>
        <dbReference type="EMBL" id="GAI91961.1"/>
    </source>
</evidence>
<feature type="non-terminal residue" evidence="10">
    <location>
        <position position="1"/>
    </location>
</feature>
<dbReference type="CDD" id="cd06261">
    <property type="entry name" value="TM_PBP2"/>
    <property type="match status" value="1"/>
</dbReference>
<protein>
    <recommendedName>
        <fullName evidence="9">ABC transmembrane type-1 domain-containing protein</fullName>
    </recommendedName>
</protein>
<keyword evidence="5 8" id="KW-0812">Transmembrane</keyword>
<evidence type="ECO:0000256" key="1">
    <source>
        <dbReference type="ARBA" id="ARBA00004651"/>
    </source>
</evidence>
<dbReference type="InterPro" id="IPR000515">
    <property type="entry name" value="MetI-like"/>
</dbReference>
<dbReference type="AlphaFoldDB" id="X1TKV2"/>
<dbReference type="Gene3D" id="1.10.3720.10">
    <property type="entry name" value="MetI-like"/>
    <property type="match status" value="1"/>
</dbReference>
<evidence type="ECO:0000256" key="5">
    <source>
        <dbReference type="ARBA" id="ARBA00022692"/>
    </source>
</evidence>
<keyword evidence="3" id="KW-0813">Transport</keyword>
<sequence length="235" mass="24771">WNLIAGGPHGLLAPIVGTILLVALTGLIAAPLGVAAAVYLSEYSRGGTLVRLIRLAIVNLAGVPSIVYGLFGLALFVVLFQFGRSLLAGACTLSLLVLPLVISTSEEALRQVPGPLRHASLALGASRWQTVRRVVLPNALPGIITGLILSIGRAAGETAPILFTAAFYSLTDPFPNSLLDPILVLPYQLFVMATEVPNVAPATKWATAFVLLAIVLGMNLVAVILRARLRGSRRW</sequence>
<dbReference type="InterPro" id="IPR005672">
    <property type="entry name" value="Phosphate_PstA"/>
</dbReference>
<dbReference type="PANTHER" id="PTHR43470">
    <property type="entry name" value="PHOSPHATE TRANSPORT SYSTEM PERMEASE PROTEIN PSTA-RELATED"/>
    <property type="match status" value="1"/>
</dbReference>
<feature type="transmembrane region" description="Helical" evidence="8">
    <location>
        <begin position="52"/>
        <end position="80"/>
    </location>
</feature>
<reference evidence="10" key="1">
    <citation type="journal article" date="2014" name="Front. Microbiol.">
        <title>High frequency of phylogenetically diverse reductive dehalogenase-homologous genes in deep subseafloor sedimentary metagenomes.</title>
        <authorList>
            <person name="Kawai M."/>
            <person name="Futagami T."/>
            <person name="Toyoda A."/>
            <person name="Takaki Y."/>
            <person name="Nishi S."/>
            <person name="Hori S."/>
            <person name="Arai W."/>
            <person name="Tsubouchi T."/>
            <person name="Morono Y."/>
            <person name="Uchiyama I."/>
            <person name="Ito T."/>
            <person name="Fujiyama A."/>
            <person name="Inagaki F."/>
            <person name="Takami H."/>
        </authorList>
    </citation>
    <scope>NUCLEOTIDE SEQUENCE</scope>
    <source>
        <strain evidence="10">Expedition CK06-06</strain>
    </source>
</reference>
<dbReference type="PANTHER" id="PTHR43470:SF3">
    <property type="entry name" value="PHOSPHATE TRANSPORT SYSTEM PERMEASE PROTEIN PSTA-RELATED"/>
    <property type="match status" value="1"/>
</dbReference>
<evidence type="ECO:0000256" key="6">
    <source>
        <dbReference type="ARBA" id="ARBA00022989"/>
    </source>
</evidence>
<dbReference type="Pfam" id="PF00528">
    <property type="entry name" value="BPD_transp_1"/>
    <property type="match status" value="1"/>
</dbReference>
<feature type="transmembrane region" description="Helical" evidence="8">
    <location>
        <begin position="86"/>
        <end position="102"/>
    </location>
</feature>
<feature type="transmembrane region" description="Helical" evidence="8">
    <location>
        <begin position="135"/>
        <end position="155"/>
    </location>
</feature>
<evidence type="ECO:0000256" key="3">
    <source>
        <dbReference type="ARBA" id="ARBA00022448"/>
    </source>
</evidence>
<evidence type="ECO:0000259" key="9">
    <source>
        <dbReference type="PROSITE" id="PS50928"/>
    </source>
</evidence>
<dbReference type="GO" id="GO:0005315">
    <property type="term" value="F:phosphate transmembrane transporter activity"/>
    <property type="evidence" value="ECO:0007669"/>
    <property type="project" value="InterPro"/>
</dbReference>